<gene>
    <name evidence="3" type="ORF">LPJ61_001375</name>
</gene>
<keyword evidence="4" id="KW-1185">Reference proteome</keyword>
<reference evidence="3" key="1">
    <citation type="submission" date="2022-07" db="EMBL/GenBank/DDBJ databases">
        <title>Phylogenomic reconstructions and comparative analyses of Kickxellomycotina fungi.</title>
        <authorList>
            <person name="Reynolds N.K."/>
            <person name="Stajich J.E."/>
            <person name="Barry K."/>
            <person name="Grigoriev I.V."/>
            <person name="Crous P."/>
            <person name="Smith M.E."/>
        </authorList>
    </citation>
    <scope>NUCLEOTIDE SEQUENCE</scope>
    <source>
        <strain evidence="3">BCRC 34381</strain>
    </source>
</reference>
<dbReference type="EMBL" id="JANBOI010000114">
    <property type="protein sequence ID" value="KAJ1733814.1"/>
    <property type="molecule type" value="Genomic_DNA"/>
</dbReference>
<dbReference type="InterPro" id="IPR000836">
    <property type="entry name" value="PRTase_dom"/>
</dbReference>
<dbReference type="AlphaFoldDB" id="A0A9W8D051"/>
<name>A0A9W8D051_9FUNG</name>
<dbReference type="Gene3D" id="3.30.1310.20">
    <property type="entry name" value="PRTase-like"/>
    <property type="match status" value="1"/>
</dbReference>
<dbReference type="OrthoDB" id="5779169at2759"/>
<evidence type="ECO:0000259" key="2">
    <source>
        <dbReference type="Pfam" id="PF00156"/>
    </source>
</evidence>
<sequence>MAGFGAPASLGHRASEPVAHDRAATERQSQLLFVDRVQAGRQLARSLGEYAGRGSDDVVVVSVSRGGAVVAAAAAAALLGRDALHLHYWVQAIPCPRLPGLSLGSVAGDGSVRIDDMVAGSMGLGAADPAMLQAIRAVDRQLRRAQQAFCLPPPTQRQLNGRTVIVVDDGIEAGDTMREAIMHLRHCFRPRGIVVATPVCLADARKHLRRHADAVVDIASPLAVGAVARWYASGATPSPAEQRLLGRLFTGPLRHRPWGCE</sequence>
<feature type="region of interest" description="Disordered" evidence="1">
    <location>
        <begin position="1"/>
        <end position="21"/>
    </location>
</feature>
<dbReference type="Pfam" id="PF00156">
    <property type="entry name" value="Pribosyltran"/>
    <property type="match status" value="1"/>
</dbReference>
<accession>A0A9W8D051</accession>
<dbReference type="SUPFAM" id="SSF53271">
    <property type="entry name" value="PRTase-like"/>
    <property type="match status" value="1"/>
</dbReference>
<evidence type="ECO:0000313" key="4">
    <source>
        <dbReference type="Proteomes" id="UP001143981"/>
    </source>
</evidence>
<feature type="domain" description="Phosphoribosyltransferase" evidence="2">
    <location>
        <begin position="38"/>
        <end position="199"/>
    </location>
</feature>
<dbReference type="InterPro" id="IPR029057">
    <property type="entry name" value="PRTase-like"/>
</dbReference>
<comment type="caution">
    <text evidence="3">The sequence shown here is derived from an EMBL/GenBank/DDBJ whole genome shotgun (WGS) entry which is preliminary data.</text>
</comment>
<dbReference type="Proteomes" id="UP001143981">
    <property type="component" value="Unassembled WGS sequence"/>
</dbReference>
<proteinExistence type="predicted"/>
<evidence type="ECO:0000313" key="3">
    <source>
        <dbReference type="EMBL" id="KAJ1733814.1"/>
    </source>
</evidence>
<evidence type="ECO:0000256" key="1">
    <source>
        <dbReference type="SAM" id="MobiDB-lite"/>
    </source>
</evidence>
<dbReference type="CDD" id="cd06223">
    <property type="entry name" value="PRTases_typeI"/>
    <property type="match status" value="1"/>
</dbReference>
<dbReference type="Gene3D" id="3.40.50.2020">
    <property type="match status" value="1"/>
</dbReference>
<protein>
    <recommendedName>
        <fullName evidence="2">Phosphoribosyltransferase domain-containing protein</fullName>
    </recommendedName>
</protein>
<organism evidence="3 4">
    <name type="scientific">Coemansia biformis</name>
    <dbReference type="NCBI Taxonomy" id="1286918"/>
    <lineage>
        <taxon>Eukaryota</taxon>
        <taxon>Fungi</taxon>
        <taxon>Fungi incertae sedis</taxon>
        <taxon>Zoopagomycota</taxon>
        <taxon>Kickxellomycotina</taxon>
        <taxon>Kickxellomycetes</taxon>
        <taxon>Kickxellales</taxon>
        <taxon>Kickxellaceae</taxon>
        <taxon>Coemansia</taxon>
    </lineage>
</organism>